<dbReference type="InterPro" id="IPR038765">
    <property type="entry name" value="Papain-like_cys_pep_sf"/>
</dbReference>
<feature type="domain" description="OTU" evidence="1">
    <location>
        <begin position="56"/>
        <end position="179"/>
    </location>
</feature>
<dbReference type="CDD" id="cd22751">
    <property type="entry name" value="OTU_plant_OTU9-like"/>
    <property type="match status" value="1"/>
</dbReference>
<dbReference type="InterPro" id="IPR050704">
    <property type="entry name" value="Peptidase_C85-like"/>
</dbReference>
<evidence type="ECO:0000259" key="1">
    <source>
        <dbReference type="PROSITE" id="PS50802"/>
    </source>
</evidence>
<name>A0A813JP93_POLGL</name>
<dbReference type="EMBL" id="CAJNNW010025827">
    <property type="protein sequence ID" value="CAE8680158.1"/>
    <property type="molecule type" value="Genomic_DNA"/>
</dbReference>
<dbReference type="Proteomes" id="UP000626109">
    <property type="component" value="Unassembled WGS sequence"/>
</dbReference>
<comment type="caution">
    <text evidence="2">The sequence shown here is derived from an EMBL/GenBank/DDBJ whole genome shotgun (WGS) entry which is preliminary data.</text>
</comment>
<sequence>MAGDSRWVTSNQAYGAFWKAVPLELKVISRPPAATEVRDSLPSRECLSKLLQKHGLRERPVNGDGNCQFRAMADQLYGSEDHHMAIREQVVLQLMGCSERYQGFVPGRFEDYLRDMAQSGSWGDHVTLQAAADALGVRIHVLTDHLTDAFIEVLPREQKSNKVLRLSFWAEVHYNSLAD</sequence>
<dbReference type="GO" id="GO:0016579">
    <property type="term" value="P:protein deubiquitination"/>
    <property type="evidence" value="ECO:0007669"/>
    <property type="project" value="TreeGrafter"/>
</dbReference>
<dbReference type="InterPro" id="IPR003323">
    <property type="entry name" value="OTU_dom"/>
</dbReference>
<evidence type="ECO:0000313" key="2">
    <source>
        <dbReference type="EMBL" id="CAE8680158.1"/>
    </source>
</evidence>
<evidence type="ECO:0000313" key="3">
    <source>
        <dbReference type="Proteomes" id="UP000626109"/>
    </source>
</evidence>
<dbReference type="PANTHER" id="PTHR12419">
    <property type="entry name" value="OTU DOMAIN CONTAINING PROTEIN"/>
    <property type="match status" value="1"/>
</dbReference>
<organism evidence="2 3">
    <name type="scientific">Polarella glacialis</name>
    <name type="common">Dinoflagellate</name>
    <dbReference type="NCBI Taxonomy" id="89957"/>
    <lineage>
        <taxon>Eukaryota</taxon>
        <taxon>Sar</taxon>
        <taxon>Alveolata</taxon>
        <taxon>Dinophyceae</taxon>
        <taxon>Suessiales</taxon>
        <taxon>Suessiaceae</taxon>
        <taxon>Polarella</taxon>
    </lineage>
</organism>
<dbReference type="Pfam" id="PF02338">
    <property type="entry name" value="OTU"/>
    <property type="match status" value="1"/>
</dbReference>
<dbReference type="GO" id="GO:0004843">
    <property type="term" value="F:cysteine-type deubiquitinase activity"/>
    <property type="evidence" value="ECO:0007669"/>
    <property type="project" value="TreeGrafter"/>
</dbReference>
<proteinExistence type="predicted"/>
<dbReference type="PROSITE" id="PS50802">
    <property type="entry name" value="OTU"/>
    <property type="match status" value="1"/>
</dbReference>
<accession>A0A813JP93</accession>
<dbReference type="PANTHER" id="PTHR12419:SF111">
    <property type="entry name" value="OVARIAN TUMOR DOMAIN-CONTAINING DEUBIQUITINATING ENZYME 9"/>
    <property type="match status" value="1"/>
</dbReference>
<gene>
    <name evidence="2" type="ORF">PGLA2088_LOCUS21755</name>
</gene>
<dbReference type="SUPFAM" id="SSF54001">
    <property type="entry name" value="Cysteine proteinases"/>
    <property type="match status" value="1"/>
</dbReference>
<reference evidence="2" key="1">
    <citation type="submission" date="2021-02" db="EMBL/GenBank/DDBJ databases">
        <authorList>
            <person name="Dougan E. K."/>
            <person name="Rhodes N."/>
            <person name="Thang M."/>
            <person name="Chan C."/>
        </authorList>
    </citation>
    <scope>NUCLEOTIDE SEQUENCE</scope>
</reference>
<dbReference type="AlphaFoldDB" id="A0A813JP93"/>
<dbReference type="Gene3D" id="3.90.70.80">
    <property type="match status" value="1"/>
</dbReference>
<protein>
    <recommendedName>
        <fullName evidence="1">OTU domain-containing protein</fullName>
    </recommendedName>
</protein>